<feature type="non-terminal residue" evidence="1">
    <location>
        <position position="56"/>
    </location>
</feature>
<evidence type="ECO:0000313" key="1">
    <source>
        <dbReference type="EMBL" id="CAF5084466.1"/>
    </source>
</evidence>
<reference evidence="1" key="1">
    <citation type="submission" date="2021-02" db="EMBL/GenBank/DDBJ databases">
        <authorList>
            <person name="Nowell W R."/>
        </authorList>
    </citation>
    <scope>NUCLEOTIDE SEQUENCE</scope>
</reference>
<organism evidence="1 2">
    <name type="scientific">Rotaria socialis</name>
    <dbReference type="NCBI Taxonomy" id="392032"/>
    <lineage>
        <taxon>Eukaryota</taxon>
        <taxon>Metazoa</taxon>
        <taxon>Spiralia</taxon>
        <taxon>Gnathifera</taxon>
        <taxon>Rotifera</taxon>
        <taxon>Eurotatoria</taxon>
        <taxon>Bdelloidea</taxon>
        <taxon>Philodinida</taxon>
        <taxon>Philodinidae</taxon>
        <taxon>Rotaria</taxon>
    </lineage>
</organism>
<dbReference type="AlphaFoldDB" id="A0A822DVJ2"/>
<dbReference type="Proteomes" id="UP000663848">
    <property type="component" value="Unassembled WGS sequence"/>
</dbReference>
<protein>
    <submittedName>
        <fullName evidence="1">Uncharacterized protein</fullName>
    </submittedName>
</protein>
<gene>
    <name evidence="1" type="ORF">QYT958_LOCUS44069</name>
</gene>
<comment type="caution">
    <text evidence="1">The sequence shown here is derived from an EMBL/GenBank/DDBJ whole genome shotgun (WGS) entry which is preliminary data.</text>
</comment>
<accession>A0A822DVJ2</accession>
<dbReference type="EMBL" id="CAJOBR010066107">
    <property type="protein sequence ID" value="CAF5084466.1"/>
    <property type="molecule type" value="Genomic_DNA"/>
</dbReference>
<evidence type="ECO:0000313" key="2">
    <source>
        <dbReference type="Proteomes" id="UP000663848"/>
    </source>
</evidence>
<name>A0A822DVJ2_9BILA</name>
<proteinExistence type="predicted"/>
<sequence length="56" mass="6512">MENLKRSYFAAQAVQEHKRVRGIFDRYKMAPIEDNAKEYIKAIVSLEYGKKYAAGD</sequence>